<protein>
    <submittedName>
        <fullName evidence="2">Uncharacterized protein</fullName>
    </submittedName>
</protein>
<keyword evidence="3" id="KW-1185">Reference proteome</keyword>
<dbReference type="EMBL" id="JAMKFB020000017">
    <property type="protein sequence ID" value="KAL0170100.1"/>
    <property type="molecule type" value="Genomic_DNA"/>
</dbReference>
<organism evidence="2 3">
    <name type="scientific">Cirrhinus mrigala</name>
    <name type="common">Mrigala</name>
    <dbReference type="NCBI Taxonomy" id="683832"/>
    <lineage>
        <taxon>Eukaryota</taxon>
        <taxon>Metazoa</taxon>
        <taxon>Chordata</taxon>
        <taxon>Craniata</taxon>
        <taxon>Vertebrata</taxon>
        <taxon>Euteleostomi</taxon>
        <taxon>Actinopterygii</taxon>
        <taxon>Neopterygii</taxon>
        <taxon>Teleostei</taxon>
        <taxon>Ostariophysi</taxon>
        <taxon>Cypriniformes</taxon>
        <taxon>Cyprinidae</taxon>
        <taxon>Labeoninae</taxon>
        <taxon>Labeonini</taxon>
        <taxon>Cirrhinus</taxon>
    </lineage>
</organism>
<sequence length="106" mass="12087">AKEAELQLINKILEDSEFSPQKFRQWRKSNEELLQDIERQYTQTDSPSIDTDSKNAKDKASTLTLSDGEQLVDAETHDDGGSTEAQVPMQTHTTVTDETTENYFYI</sequence>
<accession>A0ABD0P840</accession>
<feature type="compositionally biased region" description="Basic and acidic residues" evidence="1">
    <location>
        <begin position="51"/>
        <end position="60"/>
    </location>
</feature>
<evidence type="ECO:0000256" key="1">
    <source>
        <dbReference type="SAM" id="MobiDB-lite"/>
    </source>
</evidence>
<name>A0ABD0P840_CIRMR</name>
<dbReference type="Proteomes" id="UP001529510">
    <property type="component" value="Unassembled WGS sequence"/>
</dbReference>
<proteinExistence type="predicted"/>
<dbReference type="AlphaFoldDB" id="A0ABD0P840"/>
<evidence type="ECO:0000313" key="3">
    <source>
        <dbReference type="Proteomes" id="UP001529510"/>
    </source>
</evidence>
<feature type="non-terminal residue" evidence="2">
    <location>
        <position position="1"/>
    </location>
</feature>
<evidence type="ECO:0000313" key="2">
    <source>
        <dbReference type="EMBL" id="KAL0170100.1"/>
    </source>
</evidence>
<feature type="compositionally biased region" description="Polar residues" evidence="1">
    <location>
        <begin position="41"/>
        <end position="50"/>
    </location>
</feature>
<gene>
    <name evidence="2" type="ORF">M9458_034696</name>
</gene>
<comment type="caution">
    <text evidence="2">The sequence shown here is derived from an EMBL/GenBank/DDBJ whole genome shotgun (WGS) entry which is preliminary data.</text>
</comment>
<feature type="region of interest" description="Disordered" evidence="1">
    <location>
        <begin position="41"/>
        <end position="101"/>
    </location>
</feature>
<reference evidence="2 3" key="1">
    <citation type="submission" date="2024-05" db="EMBL/GenBank/DDBJ databases">
        <title>Genome sequencing and assembly of Indian major carp, Cirrhinus mrigala (Hamilton, 1822).</title>
        <authorList>
            <person name="Mohindra V."/>
            <person name="Chowdhury L.M."/>
            <person name="Lal K."/>
            <person name="Jena J.K."/>
        </authorList>
    </citation>
    <scope>NUCLEOTIDE SEQUENCE [LARGE SCALE GENOMIC DNA]</scope>
    <source>
        <strain evidence="2">CM1030</strain>
        <tissue evidence="2">Blood</tissue>
    </source>
</reference>